<evidence type="ECO:0000259" key="2">
    <source>
        <dbReference type="PROSITE" id="PS50263"/>
    </source>
</evidence>
<dbReference type="InterPro" id="IPR050345">
    <property type="entry name" value="Aliph_Amidase/BUP"/>
</dbReference>
<dbReference type="Pfam" id="PF00795">
    <property type="entry name" value="CN_hydrolase"/>
    <property type="match status" value="1"/>
</dbReference>
<accession>A0ABV7WC55</accession>
<dbReference type="SUPFAM" id="SSF56317">
    <property type="entry name" value="Carbon-nitrogen hydrolase"/>
    <property type="match status" value="1"/>
</dbReference>
<evidence type="ECO:0000313" key="3">
    <source>
        <dbReference type="EMBL" id="MFC3686472.1"/>
    </source>
</evidence>
<dbReference type="PROSITE" id="PS50263">
    <property type="entry name" value="CN_HYDROLASE"/>
    <property type="match status" value="1"/>
</dbReference>
<sequence length="256" mass="26291">MTATPPLRIAAAQSSSLPGDVRGNLCLHLPFVEAAAAEGVSLILFPELSLTGYELPLLKRHVLSADAPVLEPLRRLARLRRIAVVVGAPVPGVSDALPAIGAICLCPDGSSAIYRKRFLHAGEAQFASPGEVNAHGLDVGDQRVSLAICADTVHAEHPRWARAAGATVYAAGVLWSGAGYAADAAIVRNWAAAHDMAVLVANHGAPTGGLVAAGRSALWGPGGQLLAAAPATGDHLVLAERCDGGWLGTVRKVDVE</sequence>
<dbReference type="PANTHER" id="PTHR43674:SF2">
    <property type="entry name" value="BETA-UREIDOPROPIONASE"/>
    <property type="match status" value="1"/>
</dbReference>
<organism evidence="3 4">
    <name type="scientific">Hydrogenophaga luteola</name>
    <dbReference type="NCBI Taxonomy" id="1591122"/>
    <lineage>
        <taxon>Bacteria</taxon>
        <taxon>Pseudomonadati</taxon>
        <taxon>Pseudomonadota</taxon>
        <taxon>Betaproteobacteria</taxon>
        <taxon>Burkholderiales</taxon>
        <taxon>Comamonadaceae</taxon>
        <taxon>Hydrogenophaga</taxon>
    </lineage>
</organism>
<evidence type="ECO:0000313" key="4">
    <source>
        <dbReference type="Proteomes" id="UP001595729"/>
    </source>
</evidence>
<dbReference type="Proteomes" id="UP001595729">
    <property type="component" value="Unassembled WGS sequence"/>
</dbReference>
<dbReference type="PANTHER" id="PTHR43674">
    <property type="entry name" value="NITRILASE C965.09-RELATED"/>
    <property type="match status" value="1"/>
</dbReference>
<proteinExistence type="predicted"/>
<keyword evidence="4" id="KW-1185">Reference proteome</keyword>
<dbReference type="InterPro" id="IPR003010">
    <property type="entry name" value="C-N_Hydrolase"/>
</dbReference>
<evidence type="ECO:0000256" key="1">
    <source>
        <dbReference type="ARBA" id="ARBA00022801"/>
    </source>
</evidence>
<gene>
    <name evidence="3" type="ORF">ACFOPI_22965</name>
</gene>
<dbReference type="CDD" id="cd07197">
    <property type="entry name" value="nitrilase"/>
    <property type="match status" value="1"/>
</dbReference>
<keyword evidence="1 3" id="KW-0378">Hydrolase</keyword>
<dbReference type="Gene3D" id="3.60.110.10">
    <property type="entry name" value="Carbon-nitrogen hydrolase"/>
    <property type="match status" value="1"/>
</dbReference>
<dbReference type="EMBL" id="JBHRXX010000010">
    <property type="protein sequence ID" value="MFC3686472.1"/>
    <property type="molecule type" value="Genomic_DNA"/>
</dbReference>
<dbReference type="InterPro" id="IPR036526">
    <property type="entry name" value="C-N_Hydrolase_sf"/>
</dbReference>
<dbReference type="GO" id="GO:0016787">
    <property type="term" value="F:hydrolase activity"/>
    <property type="evidence" value="ECO:0007669"/>
    <property type="project" value="UniProtKB-KW"/>
</dbReference>
<protein>
    <submittedName>
        <fullName evidence="3">Carbon-nitrogen hydrolase family protein</fullName>
    </submittedName>
</protein>
<reference evidence="4" key="1">
    <citation type="journal article" date="2019" name="Int. J. Syst. Evol. Microbiol.">
        <title>The Global Catalogue of Microorganisms (GCM) 10K type strain sequencing project: providing services to taxonomists for standard genome sequencing and annotation.</title>
        <authorList>
            <consortium name="The Broad Institute Genomics Platform"/>
            <consortium name="The Broad Institute Genome Sequencing Center for Infectious Disease"/>
            <person name="Wu L."/>
            <person name="Ma J."/>
        </authorList>
    </citation>
    <scope>NUCLEOTIDE SEQUENCE [LARGE SCALE GENOMIC DNA]</scope>
    <source>
        <strain evidence="4">KCTC 42501</strain>
    </source>
</reference>
<dbReference type="RefSeq" id="WP_382179372.1">
    <property type="nucleotide sequence ID" value="NZ_JBHRXX010000010.1"/>
</dbReference>
<comment type="caution">
    <text evidence="3">The sequence shown here is derived from an EMBL/GenBank/DDBJ whole genome shotgun (WGS) entry which is preliminary data.</text>
</comment>
<feature type="domain" description="CN hydrolase" evidence="2">
    <location>
        <begin position="7"/>
        <end position="243"/>
    </location>
</feature>
<name>A0ABV7WC55_9BURK</name>